<gene>
    <name evidence="8" type="primary">LOC130507662</name>
</gene>
<name>A0A9W3D3C5_RAPSA</name>
<keyword evidence="5" id="KW-0539">Nucleus</keyword>
<keyword evidence="7" id="KW-1185">Reference proteome</keyword>
<dbReference type="Gene3D" id="2.20.25.80">
    <property type="entry name" value="WRKY domain"/>
    <property type="match status" value="1"/>
</dbReference>
<dbReference type="GO" id="GO:0043565">
    <property type="term" value="F:sequence-specific DNA binding"/>
    <property type="evidence" value="ECO:0007669"/>
    <property type="project" value="InterPro"/>
</dbReference>
<evidence type="ECO:0000256" key="4">
    <source>
        <dbReference type="ARBA" id="ARBA00023163"/>
    </source>
</evidence>
<dbReference type="SUPFAM" id="SSF118290">
    <property type="entry name" value="WRKY DNA-binding domain"/>
    <property type="match status" value="1"/>
</dbReference>
<dbReference type="PROSITE" id="PS50811">
    <property type="entry name" value="WRKY"/>
    <property type="match status" value="1"/>
</dbReference>
<comment type="subcellular location">
    <subcellularLocation>
        <location evidence="1">Nucleus</location>
    </subcellularLocation>
</comment>
<accession>A0A9W3D3C5</accession>
<keyword evidence="2" id="KW-0805">Transcription regulation</keyword>
<evidence type="ECO:0000313" key="8">
    <source>
        <dbReference type="RefSeq" id="XP_056858331.1"/>
    </source>
</evidence>
<evidence type="ECO:0000259" key="6">
    <source>
        <dbReference type="PROSITE" id="PS50811"/>
    </source>
</evidence>
<dbReference type="AlphaFoldDB" id="A0A9W3D3C5"/>
<dbReference type="KEGG" id="rsz:130507662"/>
<dbReference type="Proteomes" id="UP000504610">
    <property type="component" value="Unplaced"/>
</dbReference>
<dbReference type="RefSeq" id="XP_056858331.1">
    <property type="nucleotide sequence ID" value="XM_057002351.1"/>
</dbReference>
<dbReference type="GO" id="GO:0005634">
    <property type="term" value="C:nucleus"/>
    <property type="evidence" value="ECO:0007669"/>
    <property type="project" value="UniProtKB-SubCell"/>
</dbReference>
<evidence type="ECO:0000256" key="2">
    <source>
        <dbReference type="ARBA" id="ARBA00023015"/>
    </source>
</evidence>
<dbReference type="InterPro" id="IPR003657">
    <property type="entry name" value="WRKY_dom"/>
</dbReference>
<keyword evidence="3" id="KW-0238">DNA-binding</keyword>
<dbReference type="GO" id="GO:0003700">
    <property type="term" value="F:DNA-binding transcription factor activity"/>
    <property type="evidence" value="ECO:0007669"/>
    <property type="project" value="InterPro"/>
</dbReference>
<organism evidence="7 8">
    <name type="scientific">Raphanus sativus</name>
    <name type="common">Radish</name>
    <name type="synonym">Raphanus raphanistrum var. sativus</name>
    <dbReference type="NCBI Taxonomy" id="3726"/>
    <lineage>
        <taxon>Eukaryota</taxon>
        <taxon>Viridiplantae</taxon>
        <taxon>Streptophyta</taxon>
        <taxon>Embryophyta</taxon>
        <taxon>Tracheophyta</taxon>
        <taxon>Spermatophyta</taxon>
        <taxon>Magnoliopsida</taxon>
        <taxon>eudicotyledons</taxon>
        <taxon>Gunneridae</taxon>
        <taxon>Pentapetalae</taxon>
        <taxon>rosids</taxon>
        <taxon>malvids</taxon>
        <taxon>Brassicales</taxon>
        <taxon>Brassicaceae</taxon>
        <taxon>Brassiceae</taxon>
        <taxon>Raphanus</taxon>
    </lineage>
</organism>
<reference evidence="8" key="1">
    <citation type="submission" date="2025-08" db="UniProtKB">
        <authorList>
            <consortium name="RefSeq"/>
        </authorList>
    </citation>
    <scope>IDENTIFICATION</scope>
    <source>
        <tissue evidence="8">Leaf</tissue>
    </source>
</reference>
<dbReference type="GeneID" id="130507662"/>
<evidence type="ECO:0000256" key="3">
    <source>
        <dbReference type="ARBA" id="ARBA00023125"/>
    </source>
</evidence>
<proteinExistence type="predicted"/>
<keyword evidence="4" id="KW-0804">Transcription</keyword>
<evidence type="ECO:0000256" key="1">
    <source>
        <dbReference type="ARBA" id="ARBA00004123"/>
    </source>
</evidence>
<dbReference type="InterPro" id="IPR036576">
    <property type="entry name" value="WRKY_dom_sf"/>
</dbReference>
<sequence length="262" mass="29143">MSDYDGNFMDDLSPLSSPNIRGLIAMLDQNNNDRNPISETFLKPTYQLILSLSKDLVVSVRVWLNPILVPSPILVISPGFHSPLLQSPNIFSNSSSQIIPPCPIPNGAPPEMVQISSAGDQTMIIPNNNHPQGGSDNSYKSHITSHDSNACPIGAPLIPSSYSEVVVETDVMNHISLKMVVKKMTWTENITKRKTKLKITTLLLNLHPERKEKMVVSNMMGVTRQNGTDMVIIQVESEEDHPDDGFRWRKYGQKLSQGMQIQ</sequence>
<protein>
    <submittedName>
        <fullName evidence="8">Probable WRKY transcription factor 10</fullName>
    </submittedName>
</protein>
<feature type="domain" description="WRKY" evidence="6">
    <location>
        <begin position="237"/>
        <end position="262"/>
    </location>
</feature>
<evidence type="ECO:0000256" key="5">
    <source>
        <dbReference type="ARBA" id="ARBA00023242"/>
    </source>
</evidence>
<feature type="non-terminal residue" evidence="8">
    <location>
        <position position="262"/>
    </location>
</feature>
<evidence type="ECO:0000313" key="7">
    <source>
        <dbReference type="Proteomes" id="UP000504610"/>
    </source>
</evidence>